<comment type="caution">
    <text evidence="4">Lacks conserved residue(s) required for the propagation of feature annotation.</text>
</comment>
<dbReference type="RefSeq" id="WP_279252522.1">
    <property type="nucleotide sequence ID" value="NZ_SHNP01000003.1"/>
</dbReference>
<feature type="binding site" evidence="4">
    <location>
        <position position="131"/>
    </location>
    <ligand>
        <name>substrate</name>
    </ligand>
</feature>
<dbReference type="EC" id="4.1.3.40" evidence="4"/>
<keyword evidence="6" id="KW-1185">Reference proteome</keyword>
<proteinExistence type="inferred from homology"/>
<dbReference type="EMBL" id="SHNP01000003">
    <property type="protein sequence ID" value="MCX2973630.1"/>
    <property type="molecule type" value="Genomic_DNA"/>
</dbReference>
<evidence type="ECO:0000256" key="4">
    <source>
        <dbReference type="HAMAP-Rule" id="MF_01632"/>
    </source>
</evidence>
<reference evidence="5" key="1">
    <citation type="submission" date="2019-02" db="EMBL/GenBank/DDBJ databases">
        <authorList>
            <person name="Li S.-H."/>
        </authorList>
    </citation>
    <scope>NUCLEOTIDE SEQUENCE</scope>
    <source>
        <strain evidence="5">IMCC8485</strain>
    </source>
</reference>
<evidence type="ECO:0000256" key="1">
    <source>
        <dbReference type="ARBA" id="ARBA00022490"/>
    </source>
</evidence>
<dbReference type="Gene3D" id="3.40.1410.10">
    <property type="entry name" value="Chorismate lyase-like"/>
    <property type="match status" value="1"/>
</dbReference>
<keyword evidence="4" id="KW-0670">Pyruvate</keyword>
<comment type="caution">
    <text evidence="5">The sequence shown here is derived from an EMBL/GenBank/DDBJ whole genome shotgun (WGS) entry which is preliminary data.</text>
</comment>
<dbReference type="Proteomes" id="UP001143307">
    <property type="component" value="Unassembled WGS sequence"/>
</dbReference>
<dbReference type="InterPro" id="IPR028978">
    <property type="entry name" value="Chorismate_lyase_/UTRA_dom_sf"/>
</dbReference>
<evidence type="ECO:0000256" key="2">
    <source>
        <dbReference type="ARBA" id="ARBA00022688"/>
    </source>
</evidence>
<comment type="function">
    <text evidence="4">Removes the pyruvyl group from chorismate, with concomitant aromatization of the ring, to provide 4-hydroxybenzoate (4HB) for the ubiquinone pathway.</text>
</comment>
<dbReference type="Pfam" id="PF04345">
    <property type="entry name" value="Chor_lyase"/>
    <property type="match status" value="1"/>
</dbReference>
<comment type="similarity">
    <text evidence="4">Belongs to the UbiC family.</text>
</comment>
<organism evidence="5 6">
    <name type="scientific">Candidatus Seongchinamella marina</name>
    <dbReference type="NCBI Taxonomy" id="2518990"/>
    <lineage>
        <taxon>Bacteria</taxon>
        <taxon>Pseudomonadati</taxon>
        <taxon>Pseudomonadota</taxon>
        <taxon>Gammaproteobacteria</taxon>
        <taxon>Cellvibrionales</taxon>
        <taxon>Halieaceae</taxon>
        <taxon>Seongchinamella</taxon>
    </lineage>
</organism>
<dbReference type="GO" id="GO:0016829">
    <property type="term" value="F:lyase activity"/>
    <property type="evidence" value="ECO:0007669"/>
    <property type="project" value="UniProtKB-KW"/>
</dbReference>
<evidence type="ECO:0000313" key="6">
    <source>
        <dbReference type="Proteomes" id="UP001143307"/>
    </source>
</evidence>
<feature type="binding site" evidence="4">
    <location>
        <position position="93"/>
    </location>
    <ligand>
        <name>substrate</name>
    </ligand>
</feature>
<keyword evidence="3 4" id="KW-0456">Lyase</keyword>
<dbReference type="SUPFAM" id="SSF64288">
    <property type="entry name" value="Chorismate lyase-like"/>
    <property type="match status" value="1"/>
</dbReference>
<evidence type="ECO:0000256" key="3">
    <source>
        <dbReference type="ARBA" id="ARBA00023239"/>
    </source>
</evidence>
<comment type="subcellular location">
    <subcellularLocation>
        <location evidence="4">Cytoplasm</location>
    </subcellularLocation>
</comment>
<dbReference type="HAMAP" id="MF_01632">
    <property type="entry name" value="UbiC"/>
    <property type="match status" value="1"/>
</dbReference>
<keyword evidence="1 4" id="KW-0963">Cytoplasm</keyword>
<gene>
    <name evidence="4" type="primary">ubiC</name>
    <name evidence="5" type="ORF">EYC87_08590</name>
</gene>
<protein>
    <recommendedName>
        <fullName evidence="4">Probable chorismate pyruvate-lyase</fullName>
        <shortName evidence="4">CL</shortName>
        <shortName evidence="4">CPL</shortName>
        <ecNumber evidence="4">4.1.3.40</ecNumber>
    </recommendedName>
</protein>
<dbReference type="PANTHER" id="PTHR38683">
    <property type="entry name" value="CHORISMATE PYRUVATE-LYASE"/>
    <property type="match status" value="1"/>
</dbReference>
<comment type="pathway">
    <text evidence="4">Cofactor biosynthesis; ubiquinone biosynthesis.</text>
</comment>
<feature type="binding site" evidence="4">
    <location>
        <position position="186"/>
    </location>
    <ligand>
        <name>substrate</name>
    </ligand>
</feature>
<keyword evidence="2 4" id="KW-0831">Ubiquinone biosynthesis</keyword>
<comment type="catalytic activity">
    <reaction evidence="4">
        <text>chorismate = 4-hydroxybenzoate + pyruvate</text>
        <dbReference type="Rhea" id="RHEA:16505"/>
        <dbReference type="ChEBI" id="CHEBI:15361"/>
        <dbReference type="ChEBI" id="CHEBI:17879"/>
        <dbReference type="ChEBI" id="CHEBI:29748"/>
        <dbReference type="EC" id="4.1.3.40"/>
    </reaction>
</comment>
<dbReference type="InterPro" id="IPR007440">
    <property type="entry name" value="Chorismate--pyruvate_lyase"/>
</dbReference>
<sequence length="218" mass="24609">MTQHHPPANAHPLRASHRVGVEPLWRPVKQLTTGALDPNVRRWLLDDGSLTGRLIDQQRGRFQVLRLYQGWEVPLASERRLLQIGHRQLAIIREVALRQGDNAVVFARSVLPISSLTGSLAHLRRLQNRPLGAILFKNAAMRRSPFEVARIGGDCDYIPAPLHQQDDAWARRSRFSIRDANLMVSEVFLKDFSPWSAVLPVHRTQRGKVSAAIVGPKQ</sequence>
<name>A0ABT3SUF8_9GAMM</name>
<evidence type="ECO:0000313" key="5">
    <source>
        <dbReference type="EMBL" id="MCX2973630.1"/>
    </source>
</evidence>
<dbReference type="PANTHER" id="PTHR38683:SF1">
    <property type="entry name" value="CHORISMATE PYRUVATE-LYASE"/>
    <property type="match status" value="1"/>
</dbReference>
<accession>A0ABT3SUF8</accession>